<sequence>MKSSQPPFFRRRLNSFGYALKGIKAAFRTEFNLRWHCLSTVLVIATGFFLQITRVDWIFVFVAVGLVWMAELFNTAIEVVVNLVSPEPHPLAGKAKDIAAGAVLIISMCAVLIGALVFMPYLELLVQKLG</sequence>
<evidence type="ECO:0000256" key="8">
    <source>
        <dbReference type="ARBA" id="ARBA00022777"/>
    </source>
</evidence>
<evidence type="ECO:0000256" key="3">
    <source>
        <dbReference type="ARBA" id="ARBA00022475"/>
    </source>
</evidence>
<dbReference type="CDD" id="cd14265">
    <property type="entry name" value="UDPK_IM_like"/>
    <property type="match status" value="1"/>
</dbReference>
<feature type="transmembrane region" description="Helical" evidence="15">
    <location>
        <begin position="33"/>
        <end position="52"/>
    </location>
</feature>
<keyword evidence="4" id="KW-0444">Lipid biosynthesis</keyword>
<dbReference type="EMBL" id="JBHSYQ010000003">
    <property type="protein sequence ID" value="MFC6996541.1"/>
    <property type="molecule type" value="Genomic_DNA"/>
</dbReference>
<keyword evidence="5 16" id="KW-0808">Transferase</keyword>
<keyword evidence="6 15" id="KW-0812">Transmembrane</keyword>
<reference evidence="17" key="1">
    <citation type="journal article" date="2019" name="Int. J. Syst. Evol. Microbiol.">
        <title>The Global Catalogue of Microorganisms (GCM) 10K type strain sequencing project: providing services to taxonomists for standard genome sequencing and annotation.</title>
        <authorList>
            <consortium name="The Broad Institute Genomics Platform"/>
            <consortium name="The Broad Institute Genome Sequencing Center for Infectious Disease"/>
            <person name="Wu L."/>
            <person name="Ma J."/>
        </authorList>
    </citation>
    <scope>NUCLEOTIDE SEQUENCE [LARGE SCALE GENOMIC DNA]</scope>
    <source>
        <strain evidence="17">CGMCC 4.7393</strain>
    </source>
</reference>
<comment type="subcellular location">
    <subcellularLocation>
        <location evidence="1">Cell membrane</location>
        <topology evidence="1">Multi-pass membrane protein</topology>
    </subcellularLocation>
</comment>
<organism evidence="16 17">
    <name type="scientific">Rufibacter roseus</name>
    <dbReference type="NCBI Taxonomy" id="1567108"/>
    <lineage>
        <taxon>Bacteria</taxon>
        <taxon>Pseudomonadati</taxon>
        <taxon>Bacteroidota</taxon>
        <taxon>Cytophagia</taxon>
        <taxon>Cytophagales</taxon>
        <taxon>Hymenobacteraceae</taxon>
        <taxon>Rufibacter</taxon>
    </lineage>
</organism>
<proteinExistence type="inferred from homology"/>
<accession>A0ABW2DIG7</accession>
<comment type="caution">
    <text evidence="16">The sequence shown here is derived from an EMBL/GenBank/DDBJ whole genome shotgun (WGS) entry which is preliminary data.</text>
</comment>
<evidence type="ECO:0000313" key="17">
    <source>
        <dbReference type="Proteomes" id="UP001596405"/>
    </source>
</evidence>
<dbReference type="InterPro" id="IPR033717">
    <property type="entry name" value="UDPK"/>
</dbReference>
<dbReference type="Gene3D" id="1.10.287.3610">
    <property type="match status" value="1"/>
</dbReference>
<keyword evidence="10 15" id="KW-1133">Transmembrane helix</keyword>
<evidence type="ECO:0000256" key="6">
    <source>
        <dbReference type="ARBA" id="ARBA00022692"/>
    </source>
</evidence>
<keyword evidence="13" id="KW-0594">Phospholipid biosynthesis</keyword>
<keyword evidence="11" id="KW-0443">Lipid metabolism</keyword>
<dbReference type="RefSeq" id="WP_066622563.1">
    <property type="nucleotide sequence ID" value="NZ_JBHSYQ010000003.1"/>
</dbReference>
<dbReference type="Proteomes" id="UP001596405">
    <property type="component" value="Unassembled WGS sequence"/>
</dbReference>
<evidence type="ECO:0000256" key="4">
    <source>
        <dbReference type="ARBA" id="ARBA00022516"/>
    </source>
</evidence>
<evidence type="ECO:0000256" key="1">
    <source>
        <dbReference type="ARBA" id="ARBA00004651"/>
    </source>
</evidence>
<evidence type="ECO:0000256" key="2">
    <source>
        <dbReference type="ARBA" id="ARBA00005967"/>
    </source>
</evidence>
<dbReference type="GO" id="GO:0016301">
    <property type="term" value="F:kinase activity"/>
    <property type="evidence" value="ECO:0007669"/>
    <property type="project" value="UniProtKB-KW"/>
</dbReference>
<evidence type="ECO:0000256" key="14">
    <source>
        <dbReference type="ARBA" id="ARBA00023264"/>
    </source>
</evidence>
<dbReference type="InterPro" id="IPR000829">
    <property type="entry name" value="DAGK"/>
</dbReference>
<name>A0ABW2DIG7_9BACT</name>
<evidence type="ECO:0000313" key="16">
    <source>
        <dbReference type="EMBL" id="MFC6996541.1"/>
    </source>
</evidence>
<dbReference type="PANTHER" id="PTHR34299:SF1">
    <property type="entry name" value="DIACYLGLYCEROL KINASE"/>
    <property type="match status" value="1"/>
</dbReference>
<keyword evidence="17" id="KW-1185">Reference proteome</keyword>
<evidence type="ECO:0000256" key="15">
    <source>
        <dbReference type="SAM" id="Phobius"/>
    </source>
</evidence>
<keyword evidence="14" id="KW-1208">Phospholipid metabolism</keyword>
<evidence type="ECO:0000256" key="7">
    <source>
        <dbReference type="ARBA" id="ARBA00022741"/>
    </source>
</evidence>
<evidence type="ECO:0000256" key="13">
    <source>
        <dbReference type="ARBA" id="ARBA00023209"/>
    </source>
</evidence>
<dbReference type="InterPro" id="IPR036945">
    <property type="entry name" value="DAGK_sf"/>
</dbReference>
<feature type="transmembrane region" description="Helical" evidence="15">
    <location>
        <begin position="98"/>
        <end position="122"/>
    </location>
</feature>
<evidence type="ECO:0000256" key="12">
    <source>
        <dbReference type="ARBA" id="ARBA00023136"/>
    </source>
</evidence>
<keyword evidence="3" id="KW-1003">Cell membrane</keyword>
<dbReference type="EC" id="2.7.1.-" evidence="16"/>
<keyword evidence="12 15" id="KW-0472">Membrane</keyword>
<protein>
    <submittedName>
        <fullName evidence="16">Diacylglycerol kinase family protein</fullName>
        <ecNumber evidence="16">2.7.1.-</ecNumber>
    </submittedName>
</protein>
<dbReference type="PANTHER" id="PTHR34299">
    <property type="entry name" value="DIACYLGLYCEROL KINASE"/>
    <property type="match status" value="1"/>
</dbReference>
<keyword evidence="7" id="KW-0547">Nucleotide-binding</keyword>
<evidence type="ECO:0000256" key="10">
    <source>
        <dbReference type="ARBA" id="ARBA00022989"/>
    </source>
</evidence>
<dbReference type="Pfam" id="PF01219">
    <property type="entry name" value="DAGK_prokar"/>
    <property type="match status" value="1"/>
</dbReference>
<evidence type="ECO:0000256" key="9">
    <source>
        <dbReference type="ARBA" id="ARBA00022840"/>
    </source>
</evidence>
<feature type="transmembrane region" description="Helical" evidence="15">
    <location>
        <begin position="58"/>
        <end position="77"/>
    </location>
</feature>
<evidence type="ECO:0000256" key="5">
    <source>
        <dbReference type="ARBA" id="ARBA00022679"/>
    </source>
</evidence>
<evidence type="ECO:0000256" key="11">
    <source>
        <dbReference type="ARBA" id="ARBA00023098"/>
    </source>
</evidence>
<keyword evidence="8 16" id="KW-0418">Kinase</keyword>
<gene>
    <name evidence="16" type="ORF">ACFQHR_02840</name>
</gene>
<keyword evidence="9" id="KW-0067">ATP-binding</keyword>
<comment type="similarity">
    <text evidence="2">Belongs to the bacterial diacylglycerol kinase family.</text>
</comment>